<dbReference type="AlphaFoldDB" id="A0A8J5WUQ5"/>
<evidence type="ECO:0000256" key="3">
    <source>
        <dbReference type="SAM" id="Phobius"/>
    </source>
</evidence>
<feature type="transmembrane region" description="Helical" evidence="3">
    <location>
        <begin position="135"/>
        <end position="155"/>
    </location>
</feature>
<sequence>MDALSVQPAWALVLAGVGLLIMSRVSARLAMWLYAAFLRLGKPLRRRYGKWAVITGATDGIGRAMAFYFVATGLHLVLVGHNPDNLAAVSKEIRAKHPRAEAEYFAVKFLSLPDAQKPSVAAIDGIALGGGLEVAMVYLGCIIKLCFNLLGFIYFNLASFLELESQNFSLSLY</sequence>
<keyword evidence="3" id="KW-1133">Transmembrane helix</keyword>
<dbReference type="Proteomes" id="UP000729402">
    <property type="component" value="Unassembled WGS sequence"/>
</dbReference>
<keyword evidence="2" id="KW-0560">Oxidoreductase</keyword>
<organism evidence="4 5">
    <name type="scientific">Zizania palustris</name>
    <name type="common">Northern wild rice</name>
    <dbReference type="NCBI Taxonomy" id="103762"/>
    <lineage>
        <taxon>Eukaryota</taxon>
        <taxon>Viridiplantae</taxon>
        <taxon>Streptophyta</taxon>
        <taxon>Embryophyta</taxon>
        <taxon>Tracheophyta</taxon>
        <taxon>Spermatophyta</taxon>
        <taxon>Magnoliopsida</taxon>
        <taxon>Liliopsida</taxon>
        <taxon>Poales</taxon>
        <taxon>Poaceae</taxon>
        <taxon>BOP clade</taxon>
        <taxon>Oryzoideae</taxon>
        <taxon>Oryzeae</taxon>
        <taxon>Zizaniinae</taxon>
        <taxon>Zizania</taxon>
    </lineage>
</organism>
<comment type="caution">
    <text evidence="4">The sequence shown here is derived from an EMBL/GenBank/DDBJ whole genome shotgun (WGS) entry which is preliminary data.</text>
</comment>
<dbReference type="PANTHER" id="PTHR43899:SF13">
    <property type="entry name" value="RH59310P"/>
    <property type="match status" value="1"/>
</dbReference>
<reference evidence="4" key="2">
    <citation type="submission" date="2021-02" db="EMBL/GenBank/DDBJ databases">
        <authorList>
            <person name="Kimball J.A."/>
            <person name="Haas M.W."/>
            <person name="Macchietto M."/>
            <person name="Kono T."/>
            <person name="Duquette J."/>
            <person name="Shao M."/>
        </authorList>
    </citation>
    <scope>NUCLEOTIDE SEQUENCE</scope>
    <source>
        <tissue evidence="4">Fresh leaf tissue</tissue>
    </source>
</reference>
<dbReference type="PANTHER" id="PTHR43899">
    <property type="entry name" value="RH59310P"/>
    <property type="match status" value="1"/>
</dbReference>
<proteinExistence type="inferred from homology"/>
<keyword evidence="5" id="KW-1185">Reference proteome</keyword>
<evidence type="ECO:0000256" key="1">
    <source>
        <dbReference type="ARBA" id="ARBA00006484"/>
    </source>
</evidence>
<comment type="similarity">
    <text evidence="1">Belongs to the short-chain dehydrogenases/reductases (SDR) family.</text>
</comment>
<gene>
    <name evidence="4" type="ORF">GUJ93_ZPchr0012g20455</name>
</gene>
<name>A0A8J5WUQ5_ZIZPA</name>
<dbReference type="EMBL" id="JAAALK010000080">
    <property type="protein sequence ID" value="KAG8095014.1"/>
    <property type="molecule type" value="Genomic_DNA"/>
</dbReference>
<dbReference type="Pfam" id="PF00106">
    <property type="entry name" value="adh_short"/>
    <property type="match status" value="1"/>
</dbReference>
<accession>A0A8J5WUQ5</accession>
<keyword evidence="3" id="KW-0812">Transmembrane</keyword>
<reference evidence="4" key="1">
    <citation type="journal article" date="2021" name="bioRxiv">
        <title>Whole Genome Assembly and Annotation of Northern Wild Rice, Zizania palustris L., Supports a Whole Genome Duplication in the Zizania Genus.</title>
        <authorList>
            <person name="Haas M."/>
            <person name="Kono T."/>
            <person name="Macchietto M."/>
            <person name="Millas R."/>
            <person name="McGilp L."/>
            <person name="Shao M."/>
            <person name="Duquette J."/>
            <person name="Hirsch C.N."/>
            <person name="Kimball J."/>
        </authorList>
    </citation>
    <scope>NUCLEOTIDE SEQUENCE</scope>
    <source>
        <tissue evidence="4">Fresh leaf tissue</tissue>
    </source>
</reference>
<evidence type="ECO:0000313" key="5">
    <source>
        <dbReference type="Proteomes" id="UP000729402"/>
    </source>
</evidence>
<evidence type="ECO:0000313" key="4">
    <source>
        <dbReference type="EMBL" id="KAG8095014.1"/>
    </source>
</evidence>
<dbReference type="OrthoDB" id="5545019at2759"/>
<feature type="transmembrane region" description="Helical" evidence="3">
    <location>
        <begin position="12"/>
        <end position="37"/>
    </location>
</feature>
<protein>
    <submittedName>
        <fullName evidence="4">Uncharacterized protein</fullName>
    </submittedName>
</protein>
<dbReference type="GO" id="GO:0045703">
    <property type="term" value="F:ketoreductase activity"/>
    <property type="evidence" value="ECO:0007669"/>
    <property type="project" value="TreeGrafter"/>
</dbReference>
<dbReference type="InterPro" id="IPR051019">
    <property type="entry name" value="VLCFA-Steroid_DH"/>
</dbReference>
<dbReference type="InterPro" id="IPR002347">
    <property type="entry name" value="SDR_fam"/>
</dbReference>
<keyword evidence="3" id="KW-0472">Membrane</keyword>
<evidence type="ECO:0000256" key="2">
    <source>
        <dbReference type="ARBA" id="ARBA00023002"/>
    </source>
</evidence>
<dbReference type="GO" id="GO:0005783">
    <property type="term" value="C:endoplasmic reticulum"/>
    <property type="evidence" value="ECO:0007669"/>
    <property type="project" value="TreeGrafter"/>
</dbReference>